<proteinExistence type="predicted"/>
<feature type="compositionally biased region" description="Polar residues" evidence="1">
    <location>
        <begin position="377"/>
        <end position="406"/>
    </location>
</feature>
<evidence type="ECO:0000256" key="3">
    <source>
        <dbReference type="SAM" id="SignalP"/>
    </source>
</evidence>
<evidence type="ECO:0000256" key="1">
    <source>
        <dbReference type="SAM" id="MobiDB-lite"/>
    </source>
</evidence>
<evidence type="ECO:0000313" key="5">
    <source>
        <dbReference type="Proteomes" id="UP000664132"/>
    </source>
</evidence>
<reference evidence="4" key="1">
    <citation type="submission" date="2021-02" db="EMBL/GenBank/DDBJ databases">
        <title>Genome sequence Cadophora malorum strain M34.</title>
        <authorList>
            <person name="Stefanovic E."/>
            <person name="Vu D."/>
            <person name="Scully C."/>
            <person name="Dijksterhuis J."/>
            <person name="Roader J."/>
            <person name="Houbraken J."/>
        </authorList>
    </citation>
    <scope>NUCLEOTIDE SEQUENCE</scope>
    <source>
        <strain evidence="4">M34</strain>
    </source>
</reference>
<dbReference type="EMBL" id="JAFJYH010000069">
    <property type="protein sequence ID" value="KAG4421244.1"/>
    <property type="molecule type" value="Genomic_DNA"/>
</dbReference>
<comment type="caution">
    <text evidence="4">The sequence shown here is derived from an EMBL/GenBank/DDBJ whole genome shotgun (WGS) entry which is preliminary data.</text>
</comment>
<feature type="compositionally biased region" description="Low complexity" evidence="1">
    <location>
        <begin position="184"/>
        <end position="196"/>
    </location>
</feature>
<feature type="region of interest" description="Disordered" evidence="1">
    <location>
        <begin position="336"/>
        <end position="407"/>
    </location>
</feature>
<keyword evidence="3" id="KW-0732">Signal</keyword>
<name>A0A8H7WBI3_9HELO</name>
<evidence type="ECO:0000256" key="2">
    <source>
        <dbReference type="SAM" id="Phobius"/>
    </source>
</evidence>
<keyword evidence="2" id="KW-0472">Membrane</keyword>
<organism evidence="4 5">
    <name type="scientific">Cadophora malorum</name>
    <dbReference type="NCBI Taxonomy" id="108018"/>
    <lineage>
        <taxon>Eukaryota</taxon>
        <taxon>Fungi</taxon>
        <taxon>Dikarya</taxon>
        <taxon>Ascomycota</taxon>
        <taxon>Pezizomycotina</taxon>
        <taxon>Leotiomycetes</taxon>
        <taxon>Helotiales</taxon>
        <taxon>Ploettnerulaceae</taxon>
        <taxon>Cadophora</taxon>
    </lineage>
</organism>
<dbReference type="Proteomes" id="UP000664132">
    <property type="component" value="Unassembled WGS sequence"/>
</dbReference>
<keyword evidence="5" id="KW-1185">Reference proteome</keyword>
<feature type="signal peptide" evidence="3">
    <location>
        <begin position="1"/>
        <end position="17"/>
    </location>
</feature>
<sequence length="440" mass="46690">MNCSILLLWLYIAAVSGLRWLGPQETVSPSATANWTPAPTKKPHKLIGRDVHPANLCGAQGPNHVMAYCGSESYCAWFTDIKVVGCCKSGAASCDALYTSCIDTRDDPPRGDSVFGVFTCRQLCYKNSFVDGYYQYGCGSTSIGEAVSYRWPGDNPDVTIDFFYTGGAFKEKSATNRPTIKAVSSSSDSQDITTTSARPGESSEQPPTSRATTEPLSPGSSAAGSTIPGTGTGVPLQNSPTSSSSGTDSSNVAGTPSTGQKGGLSTGAMIAIGVAAGVVAIITVALIAFCCYRRRKQRKDSHFLSTPADGGAQYDQPIMGTRTPAELYQGLPVKKQEAQHHPMPMRDDPQYARESGYTNSITPSYEPAPSYEPVRQASPQSPLSTATFPTGSPHPSSMAPTPNMPQYPQMYELPTNRTVRIPELDNCEARVGAHASHGRG</sequence>
<keyword evidence="2" id="KW-1133">Transmembrane helix</keyword>
<evidence type="ECO:0000313" key="4">
    <source>
        <dbReference type="EMBL" id="KAG4421244.1"/>
    </source>
</evidence>
<feature type="region of interest" description="Disordered" evidence="1">
    <location>
        <begin position="175"/>
        <end position="262"/>
    </location>
</feature>
<feature type="compositionally biased region" description="Low complexity" evidence="1">
    <location>
        <begin position="239"/>
        <end position="250"/>
    </location>
</feature>
<gene>
    <name evidence="4" type="ORF">IFR04_005655</name>
</gene>
<evidence type="ECO:0008006" key="6">
    <source>
        <dbReference type="Google" id="ProtNLM"/>
    </source>
</evidence>
<accession>A0A8H7WBI3</accession>
<dbReference type="OrthoDB" id="5386093at2759"/>
<feature type="chain" id="PRO_5034980669" description="Mid2 domain-containing protein" evidence="3">
    <location>
        <begin position="18"/>
        <end position="440"/>
    </location>
</feature>
<protein>
    <recommendedName>
        <fullName evidence="6">Mid2 domain-containing protein</fullName>
    </recommendedName>
</protein>
<keyword evidence="2" id="KW-0812">Transmembrane</keyword>
<feature type="compositionally biased region" description="Polar residues" evidence="1">
    <location>
        <begin position="202"/>
        <end position="229"/>
    </location>
</feature>
<dbReference type="CDD" id="cd12087">
    <property type="entry name" value="TM_EGFR-like"/>
    <property type="match status" value="1"/>
</dbReference>
<feature type="compositionally biased region" description="Basic and acidic residues" evidence="1">
    <location>
        <begin position="336"/>
        <end position="351"/>
    </location>
</feature>
<feature type="transmembrane region" description="Helical" evidence="2">
    <location>
        <begin position="268"/>
        <end position="292"/>
    </location>
</feature>
<dbReference type="AlphaFoldDB" id="A0A8H7WBI3"/>